<dbReference type="EMBL" id="JANGBO010000002">
    <property type="protein sequence ID" value="MCQ5060934.1"/>
    <property type="molecule type" value="Genomic_DNA"/>
</dbReference>
<organism evidence="1 2">
    <name type="scientific">Faecalibacillus intestinalis</name>
    <dbReference type="NCBI Taxonomy" id="1982626"/>
    <lineage>
        <taxon>Bacteria</taxon>
        <taxon>Bacillati</taxon>
        <taxon>Bacillota</taxon>
        <taxon>Erysipelotrichia</taxon>
        <taxon>Erysipelotrichales</taxon>
        <taxon>Coprobacillaceae</taxon>
        <taxon>Faecalibacillus</taxon>
    </lineage>
</organism>
<reference evidence="1" key="1">
    <citation type="submission" date="2022-06" db="EMBL/GenBank/DDBJ databases">
        <title>Isolation of gut microbiota from human fecal samples.</title>
        <authorList>
            <person name="Pamer E.G."/>
            <person name="Barat B."/>
            <person name="Waligurski E."/>
            <person name="Medina S."/>
            <person name="Paddock L."/>
            <person name="Mostad J."/>
        </authorList>
    </citation>
    <scope>NUCLEOTIDE SEQUENCE</scope>
    <source>
        <strain evidence="1">DFI.6.24</strain>
    </source>
</reference>
<comment type="caution">
    <text evidence="1">The sequence shown here is derived from an EMBL/GenBank/DDBJ whole genome shotgun (WGS) entry which is preliminary data.</text>
</comment>
<dbReference type="AlphaFoldDB" id="A0AAP2XLT3"/>
<evidence type="ECO:0000313" key="1">
    <source>
        <dbReference type="EMBL" id="MCQ5060934.1"/>
    </source>
</evidence>
<sequence length="491" mass="59836">MILLDALDEVEKNKRDKLHRKIVNYFETKNPNNKICITSRSRGFIQQNDHIVYEILPLNRDQIECYVNNIIELGKFEKNDKNIFLNQANELIMKNFLNSFLILSLLVNIFKAERELPETKLDLYQKCFEIITYKREKEKSKHKYDWNLISYLMKDNTFIELAQMGYPNNKDIEKNDIINSFCNIYSRKYSSEVETERAIEQFLDFCSERTELFVPASGEDKFRFFHRSFFEYFYSQYIFLRLNKIEEMYSAMKQFDIDSEVFELILSTLKQKDEYKYQELIDYLFVQAKNEIQNDNIDGISAFDILTLGMEVIDDIEFKNEYVNYIVENKEFFKNNKKERFLDDKILKVILQDDEYINNVNEVYKKDAKFESFLSFLKCFDEIIIHRDDKESIRYNELDRQYTLRVLYRESFYVRTYLSVEKKFNNIPIDREKFESSIMVYKELKINKYRYMRSFNLYDKLSSEQKEMICDRLSKLIYRYVEHEKQFLYIQ</sequence>
<proteinExistence type="predicted"/>
<gene>
    <name evidence="1" type="ORF">NE542_03670</name>
</gene>
<evidence type="ECO:0000313" key="2">
    <source>
        <dbReference type="Proteomes" id="UP001204814"/>
    </source>
</evidence>
<dbReference type="Proteomes" id="UP001204814">
    <property type="component" value="Unassembled WGS sequence"/>
</dbReference>
<name>A0AAP2XLT3_9FIRM</name>
<dbReference type="RefSeq" id="WP_227352291.1">
    <property type="nucleotide sequence ID" value="NZ_JAJDKX010000051.1"/>
</dbReference>
<protein>
    <submittedName>
        <fullName evidence="1">Uncharacterized protein</fullName>
    </submittedName>
</protein>
<accession>A0AAP2XLT3</accession>